<dbReference type="Gene3D" id="3.40.30.10">
    <property type="entry name" value="Glutaredoxin"/>
    <property type="match status" value="3"/>
</dbReference>
<keyword evidence="1" id="KW-0479">Metal-binding</keyword>
<evidence type="ECO:0000313" key="7">
    <source>
        <dbReference type="EMBL" id="PXF47432.1"/>
    </source>
</evidence>
<dbReference type="GO" id="GO:0046872">
    <property type="term" value="F:metal ion binding"/>
    <property type="evidence" value="ECO:0007669"/>
    <property type="project" value="UniProtKB-KW"/>
</dbReference>
<dbReference type="PANTHER" id="PTHR10293">
    <property type="entry name" value="GLUTAREDOXIN FAMILY MEMBER"/>
    <property type="match status" value="1"/>
</dbReference>
<feature type="compositionally biased region" description="Basic and acidic residues" evidence="4">
    <location>
        <begin position="228"/>
        <end position="261"/>
    </location>
</feature>
<feature type="domain" description="Glutaredoxin" evidence="6">
    <location>
        <begin position="299"/>
        <end position="363"/>
    </location>
</feature>
<evidence type="ECO:0000256" key="2">
    <source>
        <dbReference type="ARBA" id="ARBA00023004"/>
    </source>
</evidence>
<keyword evidence="8" id="KW-1185">Reference proteome</keyword>
<dbReference type="EMBL" id="NBIV01000024">
    <property type="protein sequence ID" value="PXF47432.1"/>
    <property type="molecule type" value="Genomic_DNA"/>
</dbReference>
<dbReference type="STRING" id="448386.A0A2V3IZ43"/>
<evidence type="ECO:0000259" key="6">
    <source>
        <dbReference type="Pfam" id="PF00462"/>
    </source>
</evidence>
<dbReference type="PANTHER" id="PTHR10293:SF73">
    <property type="entry name" value="GLUTAREDOXIN-3"/>
    <property type="match status" value="1"/>
</dbReference>
<dbReference type="OrthoDB" id="5349at2759"/>
<name>A0A2V3IZ43_9FLOR</name>
<dbReference type="InterPro" id="IPR036249">
    <property type="entry name" value="Thioredoxin-like_sf"/>
</dbReference>
<dbReference type="Pfam" id="PF00462">
    <property type="entry name" value="Glutaredoxin"/>
    <property type="match status" value="2"/>
</dbReference>
<feature type="region of interest" description="Disordered" evidence="4">
    <location>
        <begin position="228"/>
        <end position="283"/>
    </location>
</feature>
<dbReference type="InterPro" id="IPR033658">
    <property type="entry name" value="GRX_PICOT-like"/>
</dbReference>
<dbReference type="InterPro" id="IPR002109">
    <property type="entry name" value="Glutaredoxin"/>
</dbReference>
<evidence type="ECO:0000259" key="5">
    <source>
        <dbReference type="Pfam" id="PF00085"/>
    </source>
</evidence>
<evidence type="ECO:0000256" key="1">
    <source>
        <dbReference type="ARBA" id="ARBA00022723"/>
    </source>
</evidence>
<organism evidence="7 8">
    <name type="scientific">Gracilariopsis chorda</name>
    <dbReference type="NCBI Taxonomy" id="448386"/>
    <lineage>
        <taxon>Eukaryota</taxon>
        <taxon>Rhodophyta</taxon>
        <taxon>Florideophyceae</taxon>
        <taxon>Rhodymeniophycidae</taxon>
        <taxon>Gracilariales</taxon>
        <taxon>Gracilariaceae</taxon>
        <taxon>Gracilariopsis</taxon>
    </lineage>
</organism>
<dbReference type="AlphaFoldDB" id="A0A2V3IZ43"/>
<dbReference type="InterPro" id="IPR004480">
    <property type="entry name" value="Monothiol_GRX-rel"/>
</dbReference>
<dbReference type="GO" id="GO:0005634">
    <property type="term" value="C:nucleus"/>
    <property type="evidence" value="ECO:0007669"/>
    <property type="project" value="TreeGrafter"/>
</dbReference>
<feature type="domain" description="Thioredoxin" evidence="5">
    <location>
        <begin position="13"/>
        <end position="110"/>
    </location>
</feature>
<dbReference type="GO" id="GO:0005829">
    <property type="term" value="C:cytosol"/>
    <property type="evidence" value="ECO:0007669"/>
    <property type="project" value="TreeGrafter"/>
</dbReference>
<feature type="domain" description="Glutaredoxin" evidence="6">
    <location>
        <begin position="142"/>
        <end position="206"/>
    </location>
</feature>
<comment type="caution">
    <text evidence="7">The sequence shown here is derived from an EMBL/GenBank/DDBJ whole genome shotgun (WGS) entry which is preliminary data.</text>
</comment>
<dbReference type="Proteomes" id="UP000247409">
    <property type="component" value="Unassembled WGS sequence"/>
</dbReference>
<dbReference type="PROSITE" id="PS51354">
    <property type="entry name" value="GLUTAREDOXIN_2"/>
    <property type="match status" value="2"/>
</dbReference>
<protein>
    <submittedName>
        <fullName evidence="7">Monothiol glutaredoxin-S17</fullName>
    </submittedName>
</protein>
<dbReference type="InterPro" id="IPR013766">
    <property type="entry name" value="Thioredoxin_domain"/>
</dbReference>
<gene>
    <name evidence="7" type="ORF">BWQ96_02763</name>
</gene>
<reference evidence="7 8" key="1">
    <citation type="journal article" date="2018" name="Mol. Biol. Evol.">
        <title>Analysis of the draft genome of the red seaweed Gracilariopsis chorda provides insights into genome size evolution in Rhodophyta.</title>
        <authorList>
            <person name="Lee J."/>
            <person name="Yang E.C."/>
            <person name="Graf L."/>
            <person name="Yang J.H."/>
            <person name="Qiu H."/>
            <person name="Zel Zion U."/>
            <person name="Chan C.X."/>
            <person name="Stephens T.G."/>
            <person name="Weber A.P.M."/>
            <person name="Boo G.H."/>
            <person name="Boo S.M."/>
            <person name="Kim K.M."/>
            <person name="Shin Y."/>
            <person name="Jung M."/>
            <person name="Lee S.J."/>
            <person name="Yim H.S."/>
            <person name="Lee J.H."/>
            <person name="Bhattacharya D."/>
            <person name="Yoon H.S."/>
        </authorList>
    </citation>
    <scope>NUCLEOTIDE SEQUENCE [LARGE SCALE GENOMIC DNA]</scope>
    <source>
        <strain evidence="7 8">SKKU-2015</strain>
        <tissue evidence="7">Whole body</tissue>
    </source>
</reference>
<evidence type="ECO:0000256" key="3">
    <source>
        <dbReference type="ARBA" id="ARBA00023014"/>
    </source>
</evidence>
<proteinExistence type="predicted"/>
<dbReference type="GO" id="GO:0006879">
    <property type="term" value="P:intracellular iron ion homeostasis"/>
    <property type="evidence" value="ECO:0007669"/>
    <property type="project" value="TreeGrafter"/>
</dbReference>
<keyword evidence="2" id="KW-0408">Iron</keyword>
<dbReference type="SUPFAM" id="SSF52833">
    <property type="entry name" value="Thioredoxin-like"/>
    <property type="match status" value="3"/>
</dbReference>
<accession>A0A2V3IZ43</accession>
<dbReference type="Pfam" id="PF00085">
    <property type="entry name" value="Thioredoxin"/>
    <property type="match status" value="1"/>
</dbReference>
<dbReference type="CDD" id="cd03028">
    <property type="entry name" value="GRX_PICOT_like"/>
    <property type="match status" value="1"/>
</dbReference>
<dbReference type="FunFam" id="3.40.30.10:FF:000012">
    <property type="entry name" value="Monothiol glutaredoxin"/>
    <property type="match status" value="1"/>
</dbReference>
<evidence type="ECO:0000313" key="8">
    <source>
        <dbReference type="Proteomes" id="UP000247409"/>
    </source>
</evidence>
<evidence type="ECO:0000256" key="4">
    <source>
        <dbReference type="SAM" id="MobiDB-lite"/>
    </source>
</evidence>
<dbReference type="GO" id="GO:0051536">
    <property type="term" value="F:iron-sulfur cluster binding"/>
    <property type="evidence" value="ECO:0007669"/>
    <property type="project" value="UniProtKB-KW"/>
</dbReference>
<sequence>MDLEKGRVHAISSDQELNSLIASGVRLVVNCWAPWAAPCKQMNEVFQTLHTETYKEKDTVISDEGTSVLFAKLQPEKWPSLMKSFNISTVPTFLFFSKKRLVRSTSGANAVLLSQNVRWLMERSESDLLDGACEVVSTLSEITLVMKGTADEPRCGFSRQAVEVLRKAGVQFKTFNVLSDEEIRAVLKKRFNWPTFPMLFARGNLIGGIDILRQLADEGKLVQELARDERQDVGENGGEKEEAKEKSADESKQDGAQKTEDAGSGGASGGNEPREEQGVEGMSSALRERLEGLVKQSEVMLFMKGSPSMPRCGFSRKIVEILNDEMIEFGHFDILEDNEVRQGLKKFSEWLTYPQLYSKGQLIGGLDIVKELVQSGELRKELSQ</sequence>
<keyword evidence="3" id="KW-0411">Iron-sulfur</keyword>